<accession>A0A9J7LLM3</accession>
<dbReference type="GO" id="GO:0006886">
    <property type="term" value="P:intracellular protein transport"/>
    <property type="evidence" value="ECO:0000318"/>
    <property type="project" value="GO_Central"/>
</dbReference>
<dbReference type="AlphaFoldDB" id="A0A9J7LLM3"/>
<dbReference type="InterPro" id="IPR027482">
    <property type="entry name" value="Sec1-like_dom2"/>
</dbReference>
<dbReference type="Gene3D" id="3.40.50.1910">
    <property type="match status" value="1"/>
</dbReference>
<reference evidence="2" key="1">
    <citation type="journal article" date="2020" name="Nat. Ecol. Evol.">
        <title>Deeply conserved synteny resolves early events in vertebrate evolution.</title>
        <authorList>
            <person name="Simakov O."/>
            <person name="Marletaz F."/>
            <person name="Yue J.X."/>
            <person name="O'Connell B."/>
            <person name="Jenkins J."/>
            <person name="Brandt A."/>
            <person name="Calef R."/>
            <person name="Tung C.H."/>
            <person name="Huang T.K."/>
            <person name="Schmutz J."/>
            <person name="Satoh N."/>
            <person name="Yu J.K."/>
            <person name="Putnam N.H."/>
            <person name="Green R.E."/>
            <person name="Rokhsar D.S."/>
        </authorList>
    </citation>
    <scope>NUCLEOTIDE SEQUENCE [LARGE SCALE GENOMIC DNA]</scope>
    <source>
        <strain evidence="2">S238N-H82</strain>
    </source>
</reference>
<dbReference type="PANTHER" id="PTHR11679">
    <property type="entry name" value="VESICLE PROTEIN SORTING-ASSOCIATED"/>
    <property type="match status" value="1"/>
</dbReference>
<sequence length="694" mass="76630">MMPGKPLQGWFTSVWDRVCAKVNKAVVFLDGPSAEVLHWSGGAARLFKAGAVNVKEFSSFESAKEDQPKAVFVLTSVLKGQAMTIIRDIITASQFQYCVVVCTVNHFTHQTVHGAQESDSREVFDQFEEKMCEWMGNMNYTAEVLYEPVSFAPICPGLFTTPAYSSMFPLTPSDMDSIRQMRIARGEAVGEDSMKIDLSHLSTDLQIWIKMLASNISSLFEGLNVREDCYAVGPFSRVIASELANLNSAKNRRKTAANKASILFVDRSLDMVGPCGHQTDSLADKVIKLLPRLQGHTVDVSINMTSLLSKGAQLYPQLICPGTLSHADSGSQALLSSFVTLKQKECLMDVNRHLVDVATQEKLLVSLPTKPGRLGAQQLEGHLKLFREPDSTRAFVQHAGVLQLAMAAVQTLNHPHYPHTEELLSLEKTLMQSAGDQGCPTALHQLTQLLQEREESKGRGDRSRRQRCSVEDVLALLVFVYSLLGEEHVGTAEEEGRLRDYLVNPSDEEELKETMIHAILSSQAQLSPELQSLVGESTTEDRIRSVINDVFIKLKGLGRARAALQQFGSVFTPGSVTQVASYRPLVRQLMEQIFHPDKPDIPDIEHLSSGLTDLLKSGFRMFMSVSKPRPSDHALLMVYVVGGVTCQEVRLIREAVAAAKTETEVVVGSTRLLKPSDVVHQVLCQNNLFPDLGL</sequence>
<dbReference type="KEGG" id="bfo:118421786"/>
<dbReference type="RefSeq" id="XP_035685181.1">
    <property type="nucleotide sequence ID" value="XM_035829288.1"/>
</dbReference>
<comment type="similarity">
    <text evidence="1">Belongs to the STXBP/unc-18/SEC1 family.</text>
</comment>
<organism evidence="2 3">
    <name type="scientific">Branchiostoma floridae</name>
    <name type="common">Florida lancelet</name>
    <name type="synonym">Amphioxus</name>
    <dbReference type="NCBI Taxonomy" id="7739"/>
    <lineage>
        <taxon>Eukaryota</taxon>
        <taxon>Metazoa</taxon>
        <taxon>Chordata</taxon>
        <taxon>Cephalochordata</taxon>
        <taxon>Leptocardii</taxon>
        <taxon>Amphioxiformes</taxon>
        <taxon>Branchiostomatidae</taxon>
        <taxon>Branchiostoma</taxon>
    </lineage>
</organism>
<dbReference type="InterPro" id="IPR001619">
    <property type="entry name" value="Sec1-like"/>
</dbReference>
<proteinExistence type="inferred from homology"/>
<dbReference type="Pfam" id="PF00995">
    <property type="entry name" value="Sec1"/>
    <property type="match status" value="1"/>
</dbReference>
<evidence type="ECO:0000313" key="2">
    <source>
        <dbReference type="Proteomes" id="UP000001554"/>
    </source>
</evidence>
<reference evidence="3" key="2">
    <citation type="submission" date="2025-08" db="UniProtKB">
        <authorList>
            <consortium name="RefSeq"/>
        </authorList>
    </citation>
    <scope>IDENTIFICATION</scope>
    <source>
        <strain evidence="3">S238N-H82</strain>
        <tissue evidence="3">Testes</tissue>
    </source>
</reference>
<dbReference type="Proteomes" id="UP000001554">
    <property type="component" value="Chromosome 8"/>
</dbReference>
<dbReference type="GO" id="GO:0016192">
    <property type="term" value="P:vesicle-mediated transport"/>
    <property type="evidence" value="ECO:0000318"/>
    <property type="project" value="GO_Central"/>
</dbReference>
<dbReference type="OMA" id="FHEYESL"/>
<protein>
    <submittedName>
        <fullName evidence="3">Sec1 family domain-containing protein 2-like</fullName>
    </submittedName>
</protein>
<name>A0A9J7LLM3_BRAFL</name>
<evidence type="ECO:0000256" key="1">
    <source>
        <dbReference type="ARBA" id="ARBA00009884"/>
    </source>
</evidence>
<dbReference type="GeneID" id="118421786"/>
<evidence type="ECO:0000313" key="3">
    <source>
        <dbReference type="RefSeq" id="XP_035685181.1"/>
    </source>
</evidence>
<dbReference type="SUPFAM" id="SSF56815">
    <property type="entry name" value="Sec1/munc18-like (SM) proteins"/>
    <property type="match status" value="1"/>
</dbReference>
<keyword evidence="2" id="KW-1185">Reference proteome</keyword>
<dbReference type="OrthoDB" id="549905at2759"/>
<dbReference type="InterPro" id="IPR036045">
    <property type="entry name" value="Sec1-like_sf"/>
</dbReference>
<gene>
    <name evidence="3" type="primary">LOC118421786</name>
</gene>